<dbReference type="Proteomes" id="UP001642487">
    <property type="component" value="Chromosome 3"/>
</dbReference>
<accession>A0ABP0YCV5</accession>
<reference evidence="1 2" key="1">
    <citation type="submission" date="2024-03" db="EMBL/GenBank/DDBJ databases">
        <authorList>
            <person name="Gkanogiannis A."/>
            <person name="Becerra Lopez-Lavalle L."/>
        </authorList>
    </citation>
    <scope>NUCLEOTIDE SEQUENCE [LARGE SCALE GENOMIC DNA]</scope>
</reference>
<sequence length="141" mass="17008">MSPETLDPAKGNRNCRQMKAKNEFRVEKKEWRRTESEKKLTARVPFHEGYRRSQTTVLEDLLNGTECQSKRQRQKLDLAPLAAWTYKFRWRLMGYITEQVHYDVSFTITRFNSYLSRRHVAYDQKAETMRFTVLLSWRSDH</sequence>
<evidence type="ECO:0000313" key="2">
    <source>
        <dbReference type="Proteomes" id="UP001642487"/>
    </source>
</evidence>
<keyword evidence="2" id="KW-1185">Reference proteome</keyword>
<evidence type="ECO:0000313" key="1">
    <source>
        <dbReference type="EMBL" id="CAK9316685.1"/>
    </source>
</evidence>
<gene>
    <name evidence="1" type="ORF">CITCOLO1_LOCUS8552</name>
</gene>
<protein>
    <submittedName>
        <fullName evidence="1">Uncharacterized protein</fullName>
    </submittedName>
</protein>
<proteinExistence type="predicted"/>
<dbReference type="EMBL" id="OZ021737">
    <property type="protein sequence ID" value="CAK9316685.1"/>
    <property type="molecule type" value="Genomic_DNA"/>
</dbReference>
<organism evidence="1 2">
    <name type="scientific">Citrullus colocynthis</name>
    <name type="common">colocynth</name>
    <dbReference type="NCBI Taxonomy" id="252529"/>
    <lineage>
        <taxon>Eukaryota</taxon>
        <taxon>Viridiplantae</taxon>
        <taxon>Streptophyta</taxon>
        <taxon>Embryophyta</taxon>
        <taxon>Tracheophyta</taxon>
        <taxon>Spermatophyta</taxon>
        <taxon>Magnoliopsida</taxon>
        <taxon>eudicotyledons</taxon>
        <taxon>Gunneridae</taxon>
        <taxon>Pentapetalae</taxon>
        <taxon>rosids</taxon>
        <taxon>fabids</taxon>
        <taxon>Cucurbitales</taxon>
        <taxon>Cucurbitaceae</taxon>
        <taxon>Benincaseae</taxon>
        <taxon>Citrullus</taxon>
    </lineage>
</organism>
<name>A0ABP0YCV5_9ROSI</name>